<keyword evidence="1" id="KW-0812">Transmembrane</keyword>
<gene>
    <name evidence="2" type="ORF">DU43_07915</name>
</gene>
<organism evidence="2">
    <name type="scientific">Methanosarcina mazei</name>
    <name type="common">Methanosarcina frisia</name>
    <dbReference type="NCBI Taxonomy" id="2209"/>
    <lineage>
        <taxon>Archaea</taxon>
        <taxon>Methanobacteriati</taxon>
        <taxon>Methanobacteriota</taxon>
        <taxon>Stenosarchaea group</taxon>
        <taxon>Methanomicrobia</taxon>
        <taxon>Methanosarcinales</taxon>
        <taxon>Methanosarcinaceae</taxon>
        <taxon>Methanosarcina</taxon>
    </lineage>
</organism>
<evidence type="ECO:0008006" key="3">
    <source>
        <dbReference type="Google" id="ProtNLM"/>
    </source>
</evidence>
<keyword evidence="1" id="KW-1133">Transmembrane helix</keyword>
<comment type="caution">
    <text evidence="2">The sequence shown here is derived from an EMBL/GenBank/DDBJ whole genome shotgun (WGS) entry which is preliminary data.</text>
</comment>
<feature type="transmembrane region" description="Helical" evidence="1">
    <location>
        <begin position="67"/>
        <end position="89"/>
    </location>
</feature>
<proteinExistence type="predicted"/>
<protein>
    <recommendedName>
        <fullName evidence="3">SdpI family protein</fullName>
    </recommendedName>
</protein>
<dbReference type="Pfam" id="PF13630">
    <property type="entry name" value="SdpI"/>
    <property type="match status" value="1"/>
</dbReference>
<dbReference type="InterPro" id="IPR025962">
    <property type="entry name" value="SdpI/YhfL"/>
</dbReference>
<keyword evidence="1" id="KW-0472">Membrane</keyword>
<dbReference type="AlphaFoldDB" id="A0A0F8GTN7"/>
<name>A0A0F8GTN7_METMZ</name>
<dbReference type="PANTHER" id="PTHR37810:SF5">
    <property type="entry name" value="IMMUNITY PROTEIN SDPI"/>
    <property type="match status" value="1"/>
</dbReference>
<dbReference type="EMBL" id="JJPM01000319">
    <property type="protein sequence ID" value="KKG67711.1"/>
    <property type="molecule type" value="Genomic_DNA"/>
</dbReference>
<dbReference type="PATRIC" id="fig|2209.69.peg.1744"/>
<dbReference type="GO" id="GO:0009636">
    <property type="term" value="P:response to toxic substance"/>
    <property type="evidence" value="ECO:0007669"/>
    <property type="project" value="TreeGrafter"/>
</dbReference>
<dbReference type="PANTHER" id="PTHR37810">
    <property type="entry name" value="IMMUNITY PROTEIN SDPI"/>
    <property type="match status" value="1"/>
</dbReference>
<reference evidence="2" key="1">
    <citation type="journal article" date="2015" name="ISME J.">
        <title>Genomic and phenotypic differentiation among Methanosarcina mazei populations from Columbia River sediment.</title>
        <authorList>
            <person name="Youngblut N.D."/>
            <person name="Wirth J.S."/>
            <person name="Henriksen J.R."/>
            <person name="Smith M."/>
            <person name="Simon H."/>
            <person name="Metcalf W.W."/>
            <person name="Whitaker R.J."/>
        </authorList>
    </citation>
    <scope>NUCLEOTIDE SEQUENCE [LARGE SCALE GENOMIC DNA]</scope>
    <source>
        <strain evidence="2">3.H.A.1A.1</strain>
    </source>
</reference>
<evidence type="ECO:0000313" key="2">
    <source>
        <dbReference type="EMBL" id="KKG67711.1"/>
    </source>
</evidence>
<evidence type="ECO:0000256" key="1">
    <source>
        <dbReference type="SAM" id="Phobius"/>
    </source>
</evidence>
<accession>A0A0F8GTN7</accession>
<sequence length="98" mass="11208">MIPLGMGLLFYYAGVLTENAEQNWFIGIRTPWTLSSENVWKRTNCLGGKLFRIAGITAFSGVFFPEYAIYFILVPAVIVVVITVVYSYLEYKKELKEK</sequence>
<dbReference type="RefSeq" id="WP_235428778.1">
    <property type="nucleotide sequence ID" value="NZ_JBLVWA010000227.1"/>
</dbReference>